<keyword evidence="2" id="KW-0472">Membrane</keyword>
<keyword evidence="2" id="KW-0812">Transmembrane</keyword>
<protein>
    <recommendedName>
        <fullName evidence="5">Cox cluster protein</fullName>
    </recommendedName>
</protein>
<feature type="transmembrane region" description="Helical" evidence="2">
    <location>
        <begin position="32"/>
        <end position="52"/>
    </location>
</feature>
<evidence type="ECO:0000313" key="4">
    <source>
        <dbReference type="Proteomes" id="UP001596312"/>
    </source>
</evidence>
<feature type="transmembrane region" description="Helical" evidence="2">
    <location>
        <begin position="58"/>
        <end position="82"/>
    </location>
</feature>
<dbReference type="RefSeq" id="WP_340605695.1">
    <property type="nucleotide sequence ID" value="NZ_JBBMXV010000007.1"/>
</dbReference>
<reference evidence="3 4" key="1">
    <citation type="journal article" date="2019" name="Int. J. Syst. Evol. Microbiol.">
        <title>The Global Catalogue of Microorganisms (GCM) 10K type strain sequencing project: providing services to taxonomists for standard genome sequencing and annotation.</title>
        <authorList>
            <consortium name="The Broad Institute Genomics Platform"/>
            <consortium name="The Broad Institute Genome Sequencing Center for Infectious Disease"/>
            <person name="Wu L."/>
            <person name="Ma J."/>
        </authorList>
    </citation>
    <scope>NUCLEOTIDE SEQUENCE [LARGE SCALE GENOMIC DNA]</scope>
    <source>
        <strain evidence="3 4">CGMCC 1.3240</strain>
    </source>
</reference>
<dbReference type="AlphaFoldDB" id="A0ABD5V675"/>
<accession>A0ABD5V675</accession>
<gene>
    <name evidence="3" type="ORF">ACFQGH_18135</name>
</gene>
<evidence type="ECO:0000313" key="3">
    <source>
        <dbReference type="EMBL" id="MFC6907107.1"/>
    </source>
</evidence>
<sequence>MDSKSTTSTEETTTREQAATESADEYNLPVELFAGIVILIMGCLVLVTPLIYDMPTDLVWNPLIINLFSGSIYLVVGVIFIYRSDYIQNMI</sequence>
<keyword evidence="2" id="KW-1133">Transmembrane helix</keyword>
<name>A0ABD5V675_9EURY</name>
<organism evidence="3 4">
    <name type="scientific">Halalkalicoccus tibetensis</name>
    <dbReference type="NCBI Taxonomy" id="175632"/>
    <lineage>
        <taxon>Archaea</taxon>
        <taxon>Methanobacteriati</taxon>
        <taxon>Methanobacteriota</taxon>
        <taxon>Stenosarchaea group</taxon>
        <taxon>Halobacteria</taxon>
        <taxon>Halobacteriales</taxon>
        <taxon>Halococcaceae</taxon>
        <taxon>Halalkalicoccus</taxon>
    </lineage>
</organism>
<feature type="compositionally biased region" description="Low complexity" evidence="1">
    <location>
        <begin position="1"/>
        <end position="21"/>
    </location>
</feature>
<proteinExistence type="predicted"/>
<comment type="caution">
    <text evidence="3">The sequence shown here is derived from an EMBL/GenBank/DDBJ whole genome shotgun (WGS) entry which is preliminary data.</text>
</comment>
<dbReference type="Proteomes" id="UP001596312">
    <property type="component" value="Unassembled WGS sequence"/>
</dbReference>
<dbReference type="EMBL" id="JBHSXQ010000007">
    <property type="protein sequence ID" value="MFC6907107.1"/>
    <property type="molecule type" value="Genomic_DNA"/>
</dbReference>
<evidence type="ECO:0000256" key="1">
    <source>
        <dbReference type="SAM" id="MobiDB-lite"/>
    </source>
</evidence>
<evidence type="ECO:0008006" key="5">
    <source>
        <dbReference type="Google" id="ProtNLM"/>
    </source>
</evidence>
<evidence type="ECO:0000256" key="2">
    <source>
        <dbReference type="SAM" id="Phobius"/>
    </source>
</evidence>
<feature type="region of interest" description="Disordered" evidence="1">
    <location>
        <begin position="1"/>
        <end position="22"/>
    </location>
</feature>
<keyword evidence="4" id="KW-1185">Reference proteome</keyword>